<dbReference type="CDD" id="cd02440">
    <property type="entry name" value="AdoMet_MTases"/>
    <property type="match status" value="1"/>
</dbReference>
<dbReference type="GO" id="GO:0008168">
    <property type="term" value="F:methyltransferase activity"/>
    <property type="evidence" value="ECO:0007669"/>
    <property type="project" value="TreeGrafter"/>
</dbReference>
<sequence>MATPPEEDPQELGAEDPVIDIDHNKQATENDSTYGDELTYHAYKDGSYFFPNDEAESNRMDMKHEAALTMLDGKLFVSPVKTPRRILDLGTGTGIWAIDVADQHPEVEVTGIDLSPTQPLFVPPNLKFVVDDMEAEWLYTESFDLIHARYLVGALEDPAQSHGRHTTPGGWFEFHEMHTKVRSPDGTHQGTHIANFFDVLRDSFAKRGRSMDSALYLEKWFRDAGFVDITVKKIQAPIGAWPKDPNLKRIGLWMYLVLDAGFEGLAMAVLTRFEQWTPEEVTVLAALARKDIKDPKIHAMFYDYLVYGRRPE</sequence>
<dbReference type="GeneID" id="63814994"/>
<dbReference type="EMBL" id="MSFN02000001">
    <property type="protein sequence ID" value="PTU23721.1"/>
    <property type="molecule type" value="Genomic_DNA"/>
</dbReference>
<organism evidence="1 2">
    <name type="scientific">Aspergillus ochraceoroseus IBT 24754</name>
    <dbReference type="NCBI Taxonomy" id="1392256"/>
    <lineage>
        <taxon>Eukaryota</taxon>
        <taxon>Fungi</taxon>
        <taxon>Dikarya</taxon>
        <taxon>Ascomycota</taxon>
        <taxon>Pezizomycotina</taxon>
        <taxon>Eurotiomycetes</taxon>
        <taxon>Eurotiomycetidae</taxon>
        <taxon>Eurotiales</taxon>
        <taxon>Aspergillaceae</taxon>
        <taxon>Aspergillus</taxon>
        <taxon>Aspergillus subgen. Nidulantes</taxon>
    </lineage>
</organism>
<dbReference type="AlphaFoldDB" id="A0A2T5M5A6"/>
<dbReference type="Gene3D" id="3.40.50.150">
    <property type="entry name" value="Vaccinia Virus protein VP39"/>
    <property type="match status" value="1"/>
</dbReference>
<evidence type="ECO:0000313" key="1">
    <source>
        <dbReference type="EMBL" id="PTU23721.1"/>
    </source>
</evidence>
<reference evidence="1 2" key="1">
    <citation type="journal article" date="2018" name="Proc. Natl. Acad. Sci. U.S.A.">
        <title>Linking secondary metabolites to gene clusters through genome sequencing of six diverse Aspergillus species.</title>
        <authorList>
            <person name="Kaerboelling I."/>
            <person name="Vesth T.C."/>
            <person name="Frisvad J.C."/>
            <person name="Nybo J.L."/>
            <person name="Theobald S."/>
            <person name="Kuo A."/>
            <person name="Bowyer P."/>
            <person name="Matsuda Y."/>
            <person name="Mondo S."/>
            <person name="Lyhne E.K."/>
            <person name="Kogle M.E."/>
            <person name="Clum A."/>
            <person name="Lipzen A."/>
            <person name="Salamov A."/>
            <person name="Ngan C.Y."/>
            <person name="Daum C."/>
            <person name="Chiniquy J."/>
            <person name="Barry K."/>
            <person name="LaButti K."/>
            <person name="Haridas S."/>
            <person name="Simmons B.A."/>
            <person name="Magnuson J.K."/>
            <person name="Mortensen U.H."/>
            <person name="Larsen T.O."/>
            <person name="Grigoriev I.V."/>
            <person name="Baker S.E."/>
            <person name="Andersen M.R."/>
        </authorList>
    </citation>
    <scope>NUCLEOTIDE SEQUENCE [LARGE SCALE GENOMIC DNA]</scope>
    <source>
        <strain evidence="1 2">IBT 24754</strain>
    </source>
</reference>
<evidence type="ECO:0000313" key="2">
    <source>
        <dbReference type="Proteomes" id="UP000244073"/>
    </source>
</evidence>
<dbReference type="PANTHER" id="PTHR43591">
    <property type="entry name" value="METHYLTRANSFERASE"/>
    <property type="match status" value="1"/>
</dbReference>
<protein>
    <recommendedName>
        <fullName evidence="3">Methyltransferase domain-containing protein</fullName>
    </recommendedName>
</protein>
<dbReference type="PANTHER" id="PTHR43591:SF24">
    <property type="entry name" value="2-METHOXY-6-POLYPRENYL-1,4-BENZOQUINOL METHYLASE, MITOCHONDRIAL"/>
    <property type="match status" value="1"/>
</dbReference>
<evidence type="ECO:0008006" key="3">
    <source>
        <dbReference type="Google" id="ProtNLM"/>
    </source>
</evidence>
<name>A0A2T5M5A6_9EURO</name>
<dbReference type="OrthoDB" id="2013972at2759"/>
<dbReference type="RefSeq" id="XP_040755113.1">
    <property type="nucleotide sequence ID" value="XM_040898112.1"/>
</dbReference>
<dbReference type="SUPFAM" id="SSF53335">
    <property type="entry name" value="S-adenosyl-L-methionine-dependent methyltransferases"/>
    <property type="match status" value="1"/>
</dbReference>
<comment type="caution">
    <text evidence="1">The sequence shown here is derived from an EMBL/GenBank/DDBJ whole genome shotgun (WGS) entry which is preliminary data.</text>
</comment>
<dbReference type="InterPro" id="IPR029063">
    <property type="entry name" value="SAM-dependent_MTases_sf"/>
</dbReference>
<proteinExistence type="predicted"/>
<gene>
    <name evidence="1" type="ORF">P175DRAFT_0505556</name>
</gene>
<dbReference type="Pfam" id="PF13489">
    <property type="entry name" value="Methyltransf_23"/>
    <property type="match status" value="1"/>
</dbReference>
<accession>A0A2T5M5A6</accession>
<dbReference type="Proteomes" id="UP000244073">
    <property type="component" value="Unassembled WGS sequence"/>
</dbReference>
<dbReference type="VEuPathDB" id="FungiDB:P175DRAFT_0505556"/>